<dbReference type="Gramene" id="MELO3C028556.2.1">
    <property type="protein sequence ID" value="MELO3C028556.2.1"/>
    <property type="gene ID" value="MELO3C028556.2"/>
</dbReference>
<organism evidence="1">
    <name type="scientific">Cucumis melo</name>
    <name type="common">Muskmelon</name>
    <dbReference type="NCBI Taxonomy" id="3656"/>
    <lineage>
        <taxon>Eukaryota</taxon>
        <taxon>Viridiplantae</taxon>
        <taxon>Streptophyta</taxon>
        <taxon>Embryophyta</taxon>
        <taxon>Tracheophyta</taxon>
        <taxon>Spermatophyta</taxon>
        <taxon>Magnoliopsida</taxon>
        <taxon>eudicotyledons</taxon>
        <taxon>Gunneridae</taxon>
        <taxon>Pentapetalae</taxon>
        <taxon>rosids</taxon>
        <taxon>fabids</taxon>
        <taxon>Cucurbitales</taxon>
        <taxon>Cucurbitaceae</taxon>
        <taxon>Benincaseae</taxon>
        <taxon>Cucumis</taxon>
    </lineage>
</organism>
<evidence type="ECO:0000313" key="1">
    <source>
        <dbReference type="EnsemblPlants" id="MELO3C028556.2.1"/>
    </source>
</evidence>
<dbReference type="AlphaFoldDB" id="A0A9I9E4C5"/>
<accession>A0A9I9E4C5</accession>
<sequence>GLADRLEREQGLARLGLAQGSCACGSSCDNKEARLGLQCRRRGAAYTRRGLGTCGHGRWFRVRVQASGRGAVPGSGSTAGGARLTTVDCCCSATRQDAAHATAAARSGWAARRLGRTRLTRRLAAAHDPAGLLSDAAGRDFTRRLAAANDAAELLGDAAERASGDGGAARLGCAAA</sequence>
<reference evidence="1" key="1">
    <citation type="submission" date="2023-03" db="UniProtKB">
        <authorList>
            <consortium name="EnsemblPlants"/>
        </authorList>
    </citation>
    <scope>IDENTIFICATION</scope>
</reference>
<name>A0A9I9E4C5_CUCME</name>
<dbReference type="EnsemblPlants" id="MELO3C028556.2.1">
    <property type="protein sequence ID" value="MELO3C028556.2.1"/>
    <property type="gene ID" value="MELO3C028556.2"/>
</dbReference>
<proteinExistence type="predicted"/>
<protein>
    <submittedName>
        <fullName evidence="1">Uncharacterized protein</fullName>
    </submittedName>
</protein>